<dbReference type="KEGG" id="bgok:Pr1d_03460"/>
<name>A0A5B9Q6C9_9BACT</name>
<keyword evidence="2" id="KW-1185">Reference proteome</keyword>
<gene>
    <name evidence="1" type="ORF">Pr1d_03460</name>
</gene>
<organism evidence="1 2">
    <name type="scientific">Bythopirellula goksoeyrii</name>
    <dbReference type="NCBI Taxonomy" id="1400387"/>
    <lineage>
        <taxon>Bacteria</taxon>
        <taxon>Pseudomonadati</taxon>
        <taxon>Planctomycetota</taxon>
        <taxon>Planctomycetia</taxon>
        <taxon>Pirellulales</taxon>
        <taxon>Lacipirellulaceae</taxon>
        <taxon>Bythopirellula</taxon>
    </lineage>
</organism>
<dbReference type="Proteomes" id="UP000323917">
    <property type="component" value="Chromosome"/>
</dbReference>
<protein>
    <submittedName>
        <fullName evidence="1">Uncharacterized protein</fullName>
    </submittedName>
</protein>
<reference evidence="1 2" key="1">
    <citation type="submission" date="2019-08" db="EMBL/GenBank/DDBJ databases">
        <title>Deep-cultivation of Planctomycetes and their phenomic and genomic characterization uncovers novel biology.</title>
        <authorList>
            <person name="Wiegand S."/>
            <person name="Jogler M."/>
            <person name="Boedeker C."/>
            <person name="Pinto D."/>
            <person name="Vollmers J."/>
            <person name="Rivas-Marin E."/>
            <person name="Kohn T."/>
            <person name="Peeters S.H."/>
            <person name="Heuer A."/>
            <person name="Rast P."/>
            <person name="Oberbeckmann S."/>
            <person name="Bunk B."/>
            <person name="Jeske O."/>
            <person name="Meyerdierks A."/>
            <person name="Storesund J.E."/>
            <person name="Kallscheuer N."/>
            <person name="Luecker S."/>
            <person name="Lage O.M."/>
            <person name="Pohl T."/>
            <person name="Merkel B.J."/>
            <person name="Hornburger P."/>
            <person name="Mueller R.-W."/>
            <person name="Bruemmer F."/>
            <person name="Labrenz M."/>
            <person name="Spormann A.M."/>
            <person name="Op den Camp H."/>
            <person name="Overmann J."/>
            <person name="Amann R."/>
            <person name="Jetten M.S.M."/>
            <person name="Mascher T."/>
            <person name="Medema M.H."/>
            <person name="Devos D.P."/>
            <person name="Kaster A.-K."/>
            <person name="Ovreas L."/>
            <person name="Rohde M."/>
            <person name="Galperin M.Y."/>
            <person name="Jogler C."/>
        </authorList>
    </citation>
    <scope>NUCLEOTIDE SEQUENCE [LARGE SCALE GENOMIC DNA]</scope>
    <source>
        <strain evidence="1 2">Pr1d</strain>
    </source>
</reference>
<evidence type="ECO:0000313" key="1">
    <source>
        <dbReference type="EMBL" id="QEG33085.1"/>
    </source>
</evidence>
<evidence type="ECO:0000313" key="2">
    <source>
        <dbReference type="Proteomes" id="UP000323917"/>
    </source>
</evidence>
<dbReference type="EMBL" id="CP042913">
    <property type="protein sequence ID" value="QEG33085.1"/>
    <property type="molecule type" value="Genomic_DNA"/>
</dbReference>
<proteinExistence type="predicted"/>
<dbReference type="AlphaFoldDB" id="A0A5B9Q6C9"/>
<accession>A0A5B9Q6C9</accession>
<sequence>MDREGGVVDRRHASRETWPTGMVTILVPPAVFQKVQAVFYSPVLANVPQEIGGGDLIGIKAAHIVASIMQNDFAIIST</sequence>